<dbReference type="EMBL" id="LGAA01000009">
    <property type="protein sequence ID" value="KPD03633.1"/>
    <property type="molecule type" value="Genomic_DNA"/>
</dbReference>
<dbReference type="OrthoDB" id="8890083at2"/>
<organism evidence="2 3">
    <name type="scientific">Moellerella wisconsensis ATCC 35017</name>
    <dbReference type="NCBI Taxonomy" id="1354267"/>
    <lineage>
        <taxon>Bacteria</taxon>
        <taxon>Pseudomonadati</taxon>
        <taxon>Pseudomonadota</taxon>
        <taxon>Gammaproteobacteria</taxon>
        <taxon>Enterobacterales</taxon>
        <taxon>Morganellaceae</taxon>
        <taxon>Moellerella</taxon>
    </lineage>
</organism>
<accession>A0A0N0IB67</accession>
<name>A0A0N0IB67_9GAMM</name>
<sequence length="258" mass="29018">MKFPCPKSALTSLFSLFFLSGCAQNEVFSPPVSGENLHFSATVPTELEALPISAMYRSEICRKARRTANMESNSVPGFHRVTYVLSMGQSNQMKTNIPKSGGGKCDWKLSNITFEVKLKDPSKIDPLITENFGAEATFVVDHNAPQVFDGGFEKKTGNINEVLTLFPLITEDFIGGHNKSFWLIAKYETMTYKVKNAQNINITIDYKSNIKTYSIGPKQKNKDSMATFFYSNGEQEVTRERFPQYKKLIEISESMSPK</sequence>
<protein>
    <recommendedName>
        <fullName evidence="4">Lipoprotein</fullName>
    </recommendedName>
</protein>
<feature type="chain" id="PRO_5005851127" description="Lipoprotein" evidence="1">
    <location>
        <begin position="24"/>
        <end position="258"/>
    </location>
</feature>
<comment type="caution">
    <text evidence="2">The sequence shown here is derived from an EMBL/GenBank/DDBJ whole genome shotgun (WGS) entry which is preliminary data.</text>
</comment>
<evidence type="ECO:0008006" key="4">
    <source>
        <dbReference type="Google" id="ProtNLM"/>
    </source>
</evidence>
<proteinExistence type="predicted"/>
<reference evidence="2 3" key="1">
    <citation type="submission" date="2015-07" db="EMBL/GenBank/DDBJ databases">
        <title>ATOL: Assembling a taxonomically balanced genome-scale reconstruction of the evolutionary history of the Enterobacteriaceae.</title>
        <authorList>
            <person name="Plunkett G.III."/>
            <person name="Neeno-Eckwall E.C."/>
            <person name="Glasner J.D."/>
            <person name="Perna N.T."/>
        </authorList>
    </citation>
    <scope>NUCLEOTIDE SEQUENCE [LARGE SCALE GENOMIC DNA]</scope>
    <source>
        <strain evidence="2 3">ATCC 35017</strain>
    </source>
</reference>
<keyword evidence="3" id="KW-1185">Reference proteome</keyword>
<evidence type="ECO:0000313" key="2">
    <source>
        <dbReference type="EMBL" id="KPD03633.1"/>
    </source>
</evidence>
<dbReference type="Proteomes" id="UP000053226">
    <property type="component" value="Unassembled WGS sequence"/>
</dbReference>
<feature type="signal peptide" evidence="1">
    <location>
        <begin position="1"/>
        <end position="23"/>
    </location>
</feature>
<dbReference type="AlphaFoldDB" id="A0A0N0IB67"/>
<evidence type="ECO:0000256" key="1">
    <source>
        <dbReference type="SAM" id="SignalP"/>
    </source>
</evidence>
<evidence type="ECO:0000313" key="3">
    <source>
        <dbReference type="Proteomes" id="UP000053226"/>
    </source>
</evidence>
<keyword evidence="1" id="KW-0732">Signal</keyword>
<gene>
    <name evidence="2" type="ORF">M992_0923</name>
</gene>
<dbReference type="PROSITE" id="PS51257">
    <property type="entry name" value="PROKAR_LIPOPROTEIN"/>
    <property type="match status" value="1"/>
</dbReference>
<dbReference type="RefSeq" id="WP_053907513.1">
    <property type="nucleotide sequence ID" value="NZ_CAWMUS010000009.1"/>
</dbReference>